<keyword evidence="2" id="KW-1185">Reference proteome</keyword>
<dbReference type="EMBL" id="FNUJ01000010">
    <property type="protein sequence ID" value="SEF36311.1"/>
    <property type="molecule type" value="Genomic_DNA"/>
</dbReference>
<sequence>MLAYNDLVLRQLGELADSEILAQAQLAACGGG</sequence>
<protein>
    <submittedName>
        <fullName evidence="1">Uncharacterized protein</fullName>
    </submittedName>
</protein>
<name>A0A1H5RFN4_9PSEU</name>
<dbReference type="Proteomes" id="UP000198878">
    <property type="component" value="Unassembled WGS sequence"/>
</dbReference>
<accession>A0A1H5RFN4</accession>
<evidence type="ECO:0000313" key="2">
    <source>
        <dbReference type="Proteomes" id="UP000198878"/>
    </source>
</evidence>
<proteinExistence type="predicted"/>
<reference evidence="2" key="1">
    <citation type="submission" date="2016-10" db="EMBL/GenBank/DDBJ databases">
        <authorList>
            <person name="Varghese N."/>
            <person name="Submissions S."/>
        </authorList>
    </citation>
    <scope>NUCLEOTIDE SEQUENCE [LARGE SCALE GENOMIC DNA]</scope>
    <source>
        <strain evidence="2">DSM 44654</strain>
    </source>
</reference>
<gene>
    <name evidence="1" type="ORF">SAMN05421837_11060</name>
</gene>
<dbReference type="AlphaFoldDB" id="A0A1H5RFN4"/>
<evidence type="ECO:0000313" key="1">
    <source>
        <dbReference type="EMBL" id="SEF36311.1"/>
    </source>
</evidence>
<organism evidence="1 2">
    <name type="scientific">Amycolatopsis pretoriensis</name>
    <dbReference type="NCBI Taxonomy" id="218821"/>
    <lineage>
        <taxon>Bacteria</taxon>
        <taxon>Bacillati</taxon>
        <taxon>Actinomycetota</taxon>
        <taxon>Actinomycetes</taxon>
        <taxon>Pseudonocardiales</taxon>
        <taxon>Pseudonocardiaceae</taxon>
        <taxon>Amycolatopsis</taxon>
    </lineage>
</organism>